<evidence type="ECO:0000313" key="2">
    <source>
        <dbReference type="Proteomes" id="UP000054477"/>
    </source>
</evidence>
<dbReference type="AlphaFoldDB" id="A0A0C9XM83"/>
<name>A0A0C9XM83_9AGAR</name>
<dbReference type="OrthoDB" id="3257342at2759"/>
<protein>
    <submittedName>
        <fullName evidence="1">Unplaced genomic scaffold K443scaffold_54, whole genome shotgun sequence</fullName>
    </submittedName>
</protein>
<organism evidence="1 2">
    <name type="scientific">Laccaria amethystina LaAM-08-1</name>
    <dbReference type="NCBI Taxonomy" id="1095629"/>
    <lineage>
        <taxon>Eukaryota</taxon>
        <taxon>Fungi</taxon>
        <taxon>Dikarya</taxon>
        <taxon>Basidiomycota</taxon>
        <taxon>Agaricomycotina</taxon>
        <taxon>Agaricomycetes</taxon>
        <taxon>Agaricomycetidae</taxon>
        <taxon>Agaricales</taxon>
        <taxon>Agaricineae</taxon>
        <taxon>Hydnangiaceae</taxon>
        <taxon>Laccaria</taxon>
    </lineage>
</organism>
<evidence type="ECO:0000313" key="1">
    <source>
        <dbReference type="EMBL" id="KIK02659.1"/>
    </source>
</evidence>
<reference evidence="2" key="2">
    <citation type="submission" date="2015-01" db="EMBL/GenBank/DDBJ databases">
        <title>Evolutionary Origins and Diversification of the Mycorrhizal Mutualists.</title>
        <authorList>
            <consortium name="DOE Joint Genome Institute"/>
            <consortium name="Mycorrhizal Genomics Consortium"/>
            <person name="Kohler A."/>
            <person name="Kuo A."/>
            <person name="Nagy L.G."/>
            <person name="Floudas D."/>
            <person name="Copeland A."/>
            <person name="Barry K.W."/>
            <person name="Cichocki N."/>
            <person name="Veneault-Fourrey C."/>
            <person name="LaButti K."/>
            <person name="Lindquist E.A."/>
            <person name="Lipzen A."/>
            <person name="Lundell T."/>
            <person name="Morin E."/>
            <person name="Murat C."/>
            <person name="Riley R."/>
            <person name="Ohm R."/>
            <person name="Sun H."/>
            <person name="Tunlid A."/>
            <person name="Henrissat B."/>
            <person name="Grigoriev I.V."/>
            <person name="Hibbett D.S."/>
            <person name="Martin F."/>
        </authorList>
    </citation>
    <scope>NUCLEOTIDE SEQUENCE [LARGE SCALE GENOMIC DNA]</scope>
    <source>
        <strain evidence="2">LaAM-08-1</strain>
    </source>
</reference>
<accession>A0A0C9XM83</accession>
<dbReference type="EMBL" id="KN838589">
    <property type="protein sequence ID" value="KIK02659.1"/>
    <property type="molecule type" value="Genomic_DNA"/>
</dbReference>
<sequence length="150" mass="17388">MTTTDDEVLSSSLIRVHRTHPFVSSLGISSLFAVLNPPPLSLLVSTLARLLVKVAYGISPANAKRDNGNLVEDLQDRIGFAYKNLTALRRRRMRTLFLVCISICSKWRKNMQRLKLFKLLGLPKMRWRQQRRNAKVWRCRKRRIDVQLAT</sequence>
<reference evidence="1 2" key="1">
    <citation type="submission" date="2014-04" db="EMBL/GenBank/DDBJ databases">
        <authorList>
            <consortium name="DOE Joint Genome Institute"/>
            <person name="Kuo A."/>
            <person name="Kohler A."/>
            <person name="Nagy L.G."/>
            <person name="Floudas D."/>
            <person name="Copeland A."/>
            <person name="Barry K.W."/>
            <person name="Cichocki N."/>
            <person name="Veneault-Fourrey C."/>
            <person name="LaButti K."/>
            <person name="Lindquist E.A."/>
            <person name="Lipzen A."/>
            <person name="Lundell T."/>
            <person name="Morin E."/>
            <person name="Murat C."/>
            <person name="Sun H."/>
            <person name="Tunlid A."/>
            <person name="Henrissat B."/>
            <person name="Grigoriev I.V."/>
            <person name="Hibbett D.S."/>
            <person name="Martin F."/>
            <person name="Nordberg H.P."/>
            <person name="Cantor M.N."/>
            <person name="Hua S.X."/>
        </authorList>
    </citation>
    <scope>NUCLEOTIDE SEQUENCE [LARGE SCALE GENOMIC DNA]</scope>
    <source>
        <strain evidence="1 2">LaAM-08-1</strain>
    </source>
</reference>
<dbReference type="HOGENOM" id="CLU_1740834_0_0_1"/>
<gene>
    <name evidence="1" type="ORF">K443DRAFT_511737</name>
</gene>
<proteinExistence type="predicted"/>
<dbReference type="Proteomes" id="UP000054477">
    <property type="component" value="Unassembled WGS sequence"/>
</dbReference>
<keyword evidence="2" id="KW-1185">Reference proteome</keyword>